<dbReference type="Pfam" id="PF06127">
    <property type="entry name" value="Mpo1-like"/>
    <property type="match status" value="1"/>
</dbReference>
<evidence type="ECO:0000313" key="2">
    <source>
        <dbReference type="EMBL" id="ORE86402.1"/>
    </source>
</evidence>
<dbReference type="InterPro" id="IPR009305">
    <property type="entry name" value="Mpo1-like"/>
</dbReference>
<gene>
    <name evidence="2" type="ORF">ATO7_13933</name>
</gene>
<evidence type="ECO:0008006" key="4">
    <source>
        <dbReference type="Google" id="ProtNLM"/>
    </source>
</evidence>
<feature type="transmembrane region" description="Helical" evidence="1">
    <location>
        <begin position="134"/>
        <end position="158"/>
    </location>
</feature>
<dbReference type="Proteomes" id="UP000192342">
    <property type="component" value="Unassembled WGS sequence"/>
</dbReference>
<keyword evidence="3" id="KW-1185">Reference proteome</keyword>
<keyword evidence="1" id="KW-0812">Transmembrane</keyword>
<proteinExistence type="predicted"/>
<protein>
    <recommendedName>
        <fullName evidence="4">Transmembrane protein</fullName>
    </recommendedName>
</protein>
<dbReference type="RefSeq" id="WP_083562725.1">
    <property type="nucleotide sequence ID" value="NZ_AQQV01000003.1"/>
</dbReference>
<keyword evidence="1" id="KW-1133">Transmembrane helix</keyword>
<name>A0A1Y1SCP5_9GAMM</name>
<dbReference type="EMBL" id="AQQV01000003">
    <property type="protein sequence ID" value="ORE86402.1"/>
    <property type="molecule type" value="Genomic_DNA"/>
</dbReference>
<organism evidence="2 3">
    <name type="scientific">Oceanococcus atlanticus</name>
    <dbReference type="NCBI Taxonomy" id="1317117"/>
    <lineage>
        <taxon>Bacteria</taxon>
        <taxon>Pseudomonadati</taxon>
        <taxon>Pseudomonadota</taxon>
        <taxon>Gammaproteobacteria</taxon>
        <taxon>Chromatiales</taxon>
        <taxon>Oceanococcaceae</taxon>
        <taxon>Oceanococcus</taxon>
    </lineage>
</organism>
<evidence type="ECO:0000256" key="1">
    <source>
        <dbReference type="SAM" id="Phobius"/>
    </source>
</evidence>
<comment type="caution">
    <text evidence="2">The sequence shown here is derived from an EMBL/GenBank/DDBJ whole genome shotgun (WGS) entry which is preliminary data.</text>
</comment>
<feature type="transmembrane region" description="Helical" evidence="1">
    <location>
        <begin position="97"/>
        <end position="114"/>
    </location>
</feature>
<dbReference type="STRING" id="1317117.ATO7_13933"/>
<keyword evidence="1" id="KW-0472">Membrane</keyword>
<accession>A0A1Y1SCP5</accession>
<evidence type="ECO:0000313" key="3">
    <source>
        <dbReference type="Proteomes" id="UP000192342"/>
    </source>
</evidence>
<sequence>MNFFEELQKQRWDDHRYYHHSRINQALHLVSACCFLTSYALLFINPVLAVMVGWMLAMVLRQIGHFFFEPKTYDDVNKATHEFKESVKVGYNLQRKVVLLSVWGAVPVVLALRPDFFGFFSPEETARGLLYNTSILWLIVGIGAVIFRTLHLFFLMGVQSGLVWACKILTDPFHDIKIYHKAPMHLLRGEMYDDMSDWYSPAVTKADA</sequence>
<dbReference type="AlphaFoldDB" id="A0A1Y1SCP5"/>
<dbReference type="OrthoDB" id="6194379at2"/>
<reference evidence="2 3" key="1">
    <citation type="submission" date="2013-04" db="EMBL/GenBank/DDBJ databases">
        <title>Oceanococcus atlanticus 22II-S10r2 Genome Sequencing.</title>
        <authorList>
            <person name="Lai Q."/>
            <person name="Li G."/>
            <person name="Shao Z."/>
        </authorList>
    </citation>
    <scope>NUCLEOTIDE SEQUENCE [LARGE SCALE GENOMIC DNA]</scope>
    <source>
        <strain evidence="2 3">22II-S10r2</strain>
    </source>
</reference>